<name>F0XKY4_GROCL</name>
<evidence type="ECO:0000256" key="2">
    <source>
        <dbReference type="ARBA" id="ARBA00023043"/>
    </source>
</evidence>
<dbReference type="Proteomes" id="UP000007796">
    <property type="component" value="Unassembled WGS sequence"/>
</dbReference>
<dbReference type="RefSeq" id="XP_014171279.1">
    <property type="nucleotide sequence ID" value="XM_014315804.1"/>
</dbReference>
<feature type="repeat" description="ANK" evidence="3">
    <location>
        <begin position="118"/>
        <end position="146"/>
    </location>
</feature>
<dbReference type="eggNOG" id="KOG0502">
    <property type="taxonomic scope" value="Eukaryota"/>
</dbReference>
<dbReference type="PANTHER" id="PTHR24198">
    <property type="entry name" value="ANKYRIN REPEAT AND PROTEIN KINASE DOMAIN-CONTAINING PROTEIN"/>
    <property type="match status" value="1"/>
</dbReference>
<dbReference type="SMART" id="SM00248">
    <property type="entry name" value="ANK"/>
    <property type="match status" value="5"/>
</dbReference>
<accession>F0XKY4</accession>
<dbReference type="STRING" id="655863.F0XKY4"/>
<proteinExistence type="predicted"/>
<protein>
    <submittedName>
        <fullName evidence="4">Ankyrin repeat domain containing protein</fullName>
    </submittedName>
</protein>
<reference evidence="4 5" key="1">
    <citation type="journal article" date="2011" name="Proc. Natl. Acad. Sci. U.S.A.">
        <title>Genome and transcriptome analyses of the mountain pine beetle-fungal symbiont Grosmannia clavigera, a lodgepole pine pathogen.</title>
        <authorList>
            <person name="DiGuistini S."/>
            <person name="Wang Y."/>
            <person name="Liao N.Y."/>
            <person name="Taylor G."/>
            <person name="Tanguay P."/>
            <person name="Feau N."/>
            <person name="Henrissat B."/>
            <person name="Chan S.K."/>
            <person name="Hesse-Orce U."/>
            <person name="Alamouti S.M."/>
            <person name="Tsui C.K.M."/>
            <person name="Docking R.T."/>
            <person name="Levasseur A."/>
            <person name="Haridas S."/>
            <person name="Robertson G."/>
            <person name="Birol I."/>
            <person name="Holt R.A."/>
            <person name="Marra M.A."/>
            <person name="Hamelin R.C."/>
            <person name="Hirst M."/>
            <person name="Jones S.J.M."/>
            <person name="Bohlmann J."/>
            <person name="Breuil C."/>
        </authorList>
    </citation>
    <scope>NUCLEOTIDE SEQUENCE [LARGE SCALE GENOMIC DNA]</scope>
    <source>
        <strain evidence="5">kw1407 / UAMH 11150</strain>
    </source>
</reference>
<keyword evidence="1" id="KW-0677">Repeat</keyword>
<evidence type="ECO:0000313" key="5">
    <source>
        <dbReference type="Proteomes" id="UP000007796"/>
    </source>
</evidence>
<evidence type="ECO:0000256" key="3">
    <source>
        <dbReference type="PROSITE-ProRule" id="PRU00023"/>
    </source>
</evidence>
<dbReference type="Pfam" id="PF12796">
    <property type="entry name" value="Ank_2"/>
    <property type="match status" value="1"/>
</dbReference>
<dbReference type="PANTHER" id="PTHR24198:SF194">
    <property type="entry name" value="INVERSIN-A"/>
    <property type="match status" value="1"/>
</dbReference>
<dbReference type="OrthoDB" id="4772757at2759"/>
<dbReference type="PROSITE" id="PS50088">
    <property type="entry name" value="ANK_REPEAT"/>
    <property type="match status" value="1"/>
</dbReference>
<dbReference type="AlphaFoldDB" id="F0XKY4"/>
<gene>
    <name evidence="4" type="ORF">CMQ_8263</name>
</gene>
<dbReference type="EMBL" id="GL629788">
    <property type="protein sequence ID" value="EFX01797.1"/>
    <property type="molecule type" value="Genomic_DNA"/>
</dbReference>
<dbReference type="InParanoid" id="F0XKY4"/>
<dbReference type="SUPFAM" id="SSF48403">
    <property type="entry name" value="Ankyrin repeat"/>
    <property type="match status" value="1"/>
</dbReference>
<evidence type="ECO:0000256" key="1">
    <source>
        <dbReference type="ARBA" id="ARBA00022737"/>
    </source>
</evidence>
<dbReference type="InterPro" id="IPR002110">
    <property type="entry name" value="Ankyrin_rpt"/>
</dbReference>
<dbReference type="HOGENOM" id="CLU_652192_0_0_1"/>
<sequence length="421" mass="45948">MQYVQNLSLFTSDQDVLDKNQALFVKAIRGGNLFFLQRRLITSDDPASKLPPDSVAMAVLHGHADVVGYLLDIGMSVEKEGPFGPPLRTASLTNQLAIAELLVNRGASVNAGGRLGDALYVAAMKGHTSIARLLLDHGASARQEGAFYGNALQAAAYFGHKQIVELLLASEVISHSRNLVQGAFYVAAEGGHENSGRNDSDKSWPEHEVDFATIFAAASTTRLTKLLEADTAAATPWYMDRRRVSSPLIAGARAGHTAVVQFYLMQKKVFNYDFFQAANITARNNHLNVVRVLLKHAVAKRLIKDIFEIVFEVAETTGITKTTDFALYIMRTIRRILASKHAMQLDRGTLSRGLQLAATHDALTIKHAQLDSRSIAAKRSTSDNDFVSTAATGHVQNLKRLVENQPEICTNPAIAAEVLLF</sequence>
<dbReference type="GeneID" id="25981899"/>
<dbReference type="Gene3D" id="1.25.40.20">
    <property type="entry name" value="Ankyrin repeat-containing domain"/>
    <property type="match status" value="1"/>
</dbReference>
<dbReference type="InterPro" id="IPR036770">
    <property type="entry name" value="Ankyrin_rpt-contain_sf"/>
</dbReference>
<organism evidence="5">
    <name type="scientific">Grosmannia clavigera (strain kw1407 / UAMH 11150)</name>
    <name type="common">Blue stain fungus</name>
    <name type="synonym">Graphiocladiella clavigera</name>
    <dbReference type="NCBI Taxonomy" id="655863"/>
    <lineage>
        <taxon>Eukaryota</taxon>
        <taxon>Fungi</taxon>
        <taxon>Dikarya</taxon>
        <taxon>Ascomycota</taxon>
        <taxon>Pezizomycotina</taxon>
        <taxon>Sordariomycetes</taxon>
        <taxon>Sordariomycetidae</taxon>
        <taxon>Ophiostomatales</taxon>
        <taxon>Ophiostomataceae</taxon>
        <taxon>Leptographium</taxon>
    </lineage>
</organism>
<keyword evidence="5" id="KW-1185">Reference proteome</keyword>
<keyword evidence="2 3" id="KW-0040">ANK repeat</keyword>
<evidence type="ECO:0000313" key="4">
    <source>
        <dbReference type="EMBL" id="EFX01797.1"/>
    </source>
</evidence>